<accession>A0ABV4CWS1</accession>
<name>A0ABV4CWS1_9BACT</name>
<dbReference type="Proteomes" id="UP001565200">
    <property type="component" value="Unassembled WGS sequence"/>
</dbReference>
<dbReference type="EMBL" id="JBCLPP010000007">
    <property type="protein sequence ID" value="MEY8244685.1"/>
    <property type="molecule type" value="Genomic_DNA"/>
</dbReference>
<feature type="chain" id="PRO_5045296362" description="DUF4988 domain-containing protein" evidence="1">
    <location>
        <begin position="20"/>
        <end position="575"/>
    </location>
</feature>
<evidence type="ECO:0000313" key="3">
    <source>
        <dbReference type="Proteomes" id="UP001565200"/>
    </source>
</evidence>
<evidence type="ECO:0008006" key="4">
    <source>
        <dbReference type="Google" id="ProtNLM"/>
    </source>
</evidence>
<keyword evidence="3" id="KW-1185">Reference proteome</keyword>
<evidence type="ECO:0000313" key="2">
    <source>
        <dbReference type="EMBL" id="MEY8244685.1"/>
    </source>
</evidence>
<organism evidence="2 3">
    <name type="scientific">Heminiphilus faecis</name>
    <dbReference type="NCBI Taxonomy" id="2601703"/>
    <lineage>
        <taxon>Bacteria</taxon>
        <taxon>Pseudomonadati</taxon>
        <taxon>Bacteroidota</taxon>
        <taxon>Bacteroidia</taxon>
        <taxon>Bacteroidales</taxon>
        <taxon>Muribaculaceae</taxon>
        <taxon>Heminiphilus</taxon>
    </lineage>
</organism>
<protein>
    <recommendedName>
        <fullName evidence="4">DUF4988 domain-containing protein</fullName>
    </recommendedName>
</protein>
<proteinExistence type="predicted"/>
<reference evidence="2 3" key="1">
    <citation type="submission" date="2024-03" db="EMBL/GenBank/DDBJ databases">
        <title>Mouse gut bacterial collection (mGBC) of GemPharmatech.</title>
        <authorList>
            <person name="He Y."/>
            <person name="Dong L."/>
            <person name="Wu D."/>
            <person name="Gao X."/>
            <person name="Lin Z."/>
        </authorList>
    </citation>
    <scope>NUCLEOTIDE SEQUENCE [LARGE SCALE GENOMIC DNA]</scope>
    <source>
        <strain evidence="2 3">54-13</strain>
    </source>
</reference>
<dbReference type="RefSeq" id="WP_147438713.1">
    <property type="nucleotide sequence ID" value="NZ_JBCLPP010000007.1"/>
</dbReference>
<comment type="caution">
    <text evidence="2">The sequence shown here is derived from an EMBL/GenBank/DDBJ whole genome shotgun (WGS) entry which is preliminary data.</text>
</comment>
<keyword evidence="1" id="KW-0732">Signal</keyword>
<gene>
    <name evidence="2" type="ORF">AAK873_03500</name>
</gene>
<feature type="signal peptide" evidence="1">
    <location>
        <begin position="1"/>
        <end position="19"/>
    </location>
</feature>
<evidence type="ECO:0000256" key="1">
    <source>
        <dbReference type="SAM" id="SignalP"/>
    </source>
</evidence>
<sequence>MNRKFRHMLLCGAVLAVSAGMFTSCDDDDDYDTRISVLETALADLQAQINKALTVGASITNVAEENGTYVLTLSDGQVITIKPGNGGAGGGSDVTVTITDSEAVITINGTPYTLPLGSAVNSLIYSPEYADGEVLIADNTGAVVQFLARPALDNIDGAEFTIAESHELKSRVMGEENFKVSAAELKDGMVNLTVICINGDLAGQKHAAAVQMKYRGAVIGSNYFTIAVADDFSFSSEAIDANITVKGGTKLADGETYTVGVEPLALSNGEVDFAQMFENVPAGVEYRVASASKQPNGMAAEKRDMLAASLNKTTGKFDFIERPGTTFNVTAARAGEEASGFRVDVVKDEVTIAKTYVTVTDPFEGVNIGFGELQSQHMEYGVAKMDGDNHIEGDPLHLHKGENKLSLAEIMISGQLAIGHGDAWKFVEKLNNYSNDVVSVVGKNFVVDEEAAKYCKHSAGIKWFNMQTSVLSSNRRNWGMSEDEMKAIAGGECNGEIIGGWDGISGEDMAKYGISITPDGFIQTTAEFPGWGLRVGMGVEFEYDYGKLPISDGCLAYVFFGRRSLDEGVTDPAAR</sequence>
<dbReference type="PROSITE" id="PS51257">
    <property type="entry name" value="PROKAR_LIPOPROTEIN"/>
    <property type="match status" value="1"/>
</dbReference>